<organism evidence="2 3">
    <name type="scientific">Alkalimarinus sediminis</name>
    <dbReference type="NCBI Taxonomy" id="1632866"/>
    <lineage>
        <taxon>Bacteria</taxon>
        <taxon>Pseudomonadati</taxon>
        <taxon>Pseudomonadota</taxon>
        <taxon>Gammaproteobacteria</taxon>
        <taxon>Alteromonadales</taxon>
        <taxon>Alteromonadaceae</taxon>
        <taxon>Alkalimarinus</taxon>
    </lineage>
</organism>
<protein>
    <submittedName>
        <fullName evidence="2">ComF family protein</fullName>
    </submittedName>
</protein>
<dbReference type="SUPFAM" id="SSF53271">
    <property type="entry name" value="PRTase-like"/>
    <property type="match status" value="1"/>
</dbReference>
<name>A0A9E8KQS5_9ALTE</name>
<dbReference type="EMBL" id="CP101527">
    <property type="protein sequence ID" value="UZW75500.1"/>
    <property type="molecule type" value="Genomic_DNA"/>
</dbReference>
<dbReference type="Gene3D" id="3.40.50.2020">
    <property type="match status" value="1"/>
</dbReference>
<evidence type="ECO:0000313" key="2">
    <source>
        <dbReference type="EMBL" id="UZW75500.1"/>
    </source>
</evidence>
<comment type="similarity">
    <text evidence="1">Belongs to the ComF/GntX family.</text>
</comment>
<gene>
    <name evidence="2" type="ORF">NNL22_02555</name>
</gene>
<dbReference type="Proteomes" id="UP001164472">
    <property type="component" value="Chromosome"/>
</dbReference>
<sequence length="262" mass="29289">MARKLSTKFNSLVNRFFPKQRIKDACKQKHCYLCDTTIYQHEPICAGCKLDLPFNQSSCSHCSVPLPELITSKSDKAHSKRACGECIKNSPSYTESFSTFCYTFPINALISDFKYRNKRHLGKLLSAITAETIHTRINSGQLKEPDKLIPVPLHVDKLDARGFNQSADIADDLSRALNIPVDSRCIARVINKPAQASLSKRQRQQNLANAFSIRRKLNGEVVALIDDVVTTGVTAEQLSKQLLEAGAKEVVVWSLARTPLRM</sequence>
<dbReference type="RefSeq" id="WP_251810677.1">
    <property type="nucleotide sequence ID" value="NZ_CP101527.1"/>
</dbReference>
<dbReference type="AlphaFoldDB" id="A0A9E8KQS5"/>
<dbReference type="KEGG" id="asem:NNL22_02555"/>
<dbReference type="CDD" id="cd06223">
    <property type="entry name" value="PRTases_typeI"/>
    <property type="match status" value="1"/>
</dbReference>
<dbReference type="PANTHER" id="PTHR47505:SF1">
    <property type="entry name" value="DNA UTILIZATION PROTEIN YHGH"/>
    <property type="match status" value="1"/>
</dbReference>
<evidence type="ECO:0000313" key="3">
    <source>
        <dbReference type="Proteomes" id="UP001164472"/>
    </source>
</evidence>
<dbReference type="InterPro" id="IPR051910">
    <property type="entry name" value="ComF/GntX_DNA_util-trans"/>
</dbReference>
<evidence type="ECO:0000256" key="1">
    <source>
        <dbReference type="ARBA" id="ARBA00008007"/>
    </source>
</evidence>
<dbReference type="InterPro" id="IPR029057">
    <property type="entry name" value="PRTase-like"/>
</dbReference>
<dbReference type="PANTHER" id="PTHR47505">
    <property type="entry name" value="DNA UTILIZATION PROTEIN YHGH"/>
    <property type="match status" value="1"/>
</dbReference>
<proteinExistence type="inferred from homology"/>
<dbReference type="InterPro" id="IPR000836">
    <property type="entry name" value="PRTase_dom"/>
</dbReference>
<reference evidence="2" key="1">
    <citation type="submission" date="2022-07" db="EMBL/GenBank/DDBJ databases">
        <title>Alkalimarinus sp. nov., isolated from gut of a Alitta virens.</title>
        <authorList>
            <person name="Yang A.I."/>
            <person name="Shin N.-R."/>
        </authorList>
    </citation>
    <scope>NUCLEOTIDE SEQUENCE</scope>
    <source>
        <strain evidence="2">FA028</strain>
    </source>
</reference>
<accession>A0A9E8KQS5</accession>
<keyword evidence="3" id="KW-1185">Reference proteome</keyword>